<dbReference type="PANTHER" id="PTHR23150">
    <property type="entry name" value="SULFATASE MODIFYING FACTOR 1, 2"/>
    <property type="match status" value="1"/>
</dbReference>
<dbReference type="Gene3D" id="3.90.1580.10">
    <property type="entry name" value="paralog of FGE (formylglycine-generating enzyme)"/>
    <property type="match status" value="1"/>
</dbReference>
<reference evidence="3" key="1">
    <citation type="submission" date="2017-08" db="EMBL/GenBank/DDBJ databases">
        <authorList>
            <person name="Grouzdev D.S."/>
            <person name="Gaisin V.A."/>
            <person name="Rysina M.S."/>
            <person name="Gorlenko V.M."/>
        </authorList>
    </citation>
    <scope>NUCLEOTIDE SEQUENCE [LARGE SCALE GENOMIC DNA]</scope>
    <source>
        <strain evidence="3">Kir15-3F</strain>
    </source>
</reference>
<feature type="domain" description="Sulfatase-modifying factor enzyme-like" evidence="1">
    <location>
        <begin position="210"/>
        <end position="458"/>
    </location>
</feature>
<organism evidence="2 3">
    <name type="scientific">Candidatus Viridilinea mediisalina</name>
    <dbReference type="NCBI Taxonomy" id="2024553"/>
    <lineage>
        <taxon>Bacteria</taxon>
        <taxon>Bacillati</taxon>
        <taxon>Chloroflexota</taxon>
        <taxon>Chloroflexia</taxon>
        <taxon>Chloroflexales</taxon>
        <taxon>Chloroflexineae</taxon>
        <taxon>Oscillochloridaceae</taxon>
        <taxon>Candidatus Viridilinea</taxon>
    </lineage>
</organism>
<proteinExistence type="predicted"/>
<dbReference type="RefSeq" id="WP_133117020.1">
    <property type="nucleotide sequence ID" value="NZ_NQWI01000193.1"/>
</dbReference>
<name>A0A2A6RDW8_9CHLR</name>
<dbReference type="AlphaFoldDB" id="A0A2A6RDW8"/>
<evidence type="ECO:0000259" key="1">
    <source>
        <dbReference type="Pfam" id="PF03781"/>
    </source>
</evidence>
<keyword evidence="3" id="KW-1185">Reference proteome</keyword>
<dbReference type="SUPFAM" id="SSF56436">
    <property type="entry name" value="C-type lectin-like"/>
    <property type="match status" value="1"/>
</dbReference>
<comment type="caution">
    <text evidence="2">The sequence shown here is derived from an EMBL/GenBank/DDBJ whole genome shotgun (WGS) entry which is preliminary data.</text>
</comment>
<dbReference type="InterPro" id="IPR016187">
    <property type="entry name" value="CTDL_fold"/>
</dbReference>
<dbReference type="EMBL" id="NQWI01000193">
    <property type="protein sequence ID" value="PDW00193.1"/>
    <property type="molecule type" value="Genomic_DNA"/>
</dbReference>
<evidence type="ECO:0000313" key="2">
    <source>
        <dbReference type="EMBL" id="PDW00193.1"/>
    </source>
</evidence>
<dbReference type="InterPro" id="IPR005532">
    <property type="entry name" value="SUMF_dom"/>
</dbReference>
<dbReference type="Pfam" id="PF03781">
    <property type="entry name" value="FGE-sulfatase"/>
    <property type="match status" value="1"/>
</dbReference>
<dbReference type="InterPro" id="IPR042095">
    <property type="entry name" value="SUMF_sf"/>
</dbReference>
<dbReference type="InterPro" id="IPR051043">
    <property type="entry name" value="Sulfatase_Mod_Factor_Kinase"/>
</dbReference>
<sequence length="468" mass="52093">TREALAHALRSIFDARLTMPVLRKLLVIFSGGVELYDLVVTEASSLHSVCVDHHLSDLGQDEAVALIADGLVAAGLDAALATGMGHVVYSRVAGHPYLTQRLGTLLLEAYQRGQPLNAEAVVAAEVRVRQSDPLLRHILNDLRASHLADAARRLLSDPPRFTRLNDDMARLELAGLAKQAGTHWAVRNPFLATIFAEEFAVKLPAPTWLPRLVKVPAGPFLMGSSAADELADSDEKPQHTLTLPEYWIGRTEVTNAQFRPFVEGDGYTNIAYWTEAGWAWRVAEKVSQPRCWEDARFNGDEQPVVGVSWYEAVAYTRWLSTQTGHEFRLPTEAEWEKAARGPDGRIWPWGNTWEAGRCNSEEAGIGKTTPVGHYPNGASPYGILDMAGNVYEWCATKWGKGYPYRLEDEWAAAYVEGDTGRRLRGGSFWREAKYVRGAYRINYLIPRSRFYHDGLRVVSHAPVGGRDE</sequence>
<accession>A0A2A6RDW8</accession>
<dbReference type="OrthoDB" id="9768004at2"/>
<evidence type="ECO:0000313" key="3">
    <source>
        <dbReference type="Proteomes" id="UP000220527"/>
    </source>
</evidence>
<dbReference type="GO" id="GO:0120147">
    <property type="term" value="F:formylglycine-generating oxidase activity"/>
    <property type="evidence" value="ECO:0007669"/>
    <property type="project" value="TreeGrafter"/>
</dbReference>
<feature type="non-terminal residue" evidence="2">
    <location>
        <position position="1"/>
    </location>
</feature>
<dbReference type="PANTHER" id="PTHR23150:SF19">
    <property type="entry name" value="FORMYLGLYCINE-GENERATING ENZYME"/>
    <property type="match status" value="1"/>
</dbReference>
<protein>
    <recommendedName>
        <fullName evidence="1">Sulfatase-modifying factor enzyme-like domain-containing protein</fullName>
    </recommendedName>
</protein>
<gene>
    <name evidence="2" type="ORF">CJ255_20925</name>
</gene>
<dbReference type="Proteomes" id="UP000220527">
    <property type="component" value="Unassembled WGS sequence"/>
</dbReference>